<dbReference type="EMBL" id="AOFM01000004">
    <property type="protein sequence ID" value="EME75764.1"/>
    <property type="molecule type" value="Genomic_DNA"/>
</dbReference>
<evidence type="ECO:0000313" key="2">
    <source>
        <dbReference type="Proteomes" id="UP000011907"/>
    </source>
</evidence>
<proteinExistence type="predicted"/>
<dbReference type="AlphaFoldDB" id="M5P8K5"/>
<name>M5P8K5_9BACI</name>
<gene>
    <name evidence="1" type="ORF">BSONL12_05598</name>
</gene>
<dbReference type="STRING" id="1274524.BSONL12_05598"/>
<dbReference type="Proteomes" id="UP000011907">
    <property type="component" value="Unassembled WGS sequence"/>
</dbReference>
<sequence>MFEGGGMRMSFIPAQQYDGILFFKNVHPV</sequence>
<comment type="caution">
    <text evidence="1">The sequence shown here is derived from an EMBL/GenBank/DDBJ whole genome shotgun (WGS) entry which is preliminary data.</text>
</comment>
<organism evidence="1 2">
    <name type="scientific">Bacillus sonorensis L12</name>
    <dbReference type="NCBI Taxonomy" id="1274524"/>
    <lineage>
        <taxon>Bacteria</taxon>
        <taxon>Bacillati</taxon>
        <taxon>Bacillota</taxon>
        <taxon>Bacilli</taxon>
        <taxon>Bacillales</taxon>
        <taxon>Bacillaceae</taxon>
        <taxon>Bacillus</taxon>
    </lineage>
</organism>
<accession>M5P8K5</accession>
<evidence type="ECO:0000313" key="1">
    <source>
        <dbReference type="EMBL" id="EME75764.1"/>
    </source>
</evidence>
<protein>
    <submittedName>
        <fullName evidence="1">Erythromycin esterase</fullName>
    </submittedName>
</protein>
<reference evidence="1 2" key="1">
    <citation type="journal article" date="2013" name="Genome Announc.">
        <title>Draft Whole-Genome Sequence of Bacillus sonorensis Strain L12, a Source of Nonribosomal Lipopeptides.</title>
        <authorList>
            <person name="Adimpong D.B."/>
            <person name="Sorensen K.I."/>
            <person name="Nielsen D.S."/>
            <person name="Thorsen L."/>
            <person name="Rasmussen T.B."/>
            <person name="Derkx P.M."/>
            <person name="Jespersen L."/>
        </authorList>
    </citation>
    <scope>NUCLEOTIDE SEQUENCE [LARGE SCALE GENOMIC DNA]</scope>
    <source>
        <strain evidence="1 2">L12</strain>
    </source>
</reference>